<accession>A0A4U9UU86</accession>
<dbReference type="SMART" id="SM00028">
    <property type="entry name" value="TPR"/>
    <property type="match status" value="4"/>
</dbReference>
<dbReference type="Gene3D" id="1.25.40.10">
    <property type="entry name" value="Tetratricopeptide repeat domain"/>
    <property type="match status" value="1"/>
</dbReference>
<evidence type="ECO:0000313" key="2">
    <source>
        <dbReference type="EMBL" id="VTR36587.1"/>
    </source>
</evidence>
<dbReference type="SUPFAM" id="SSF48452">
    <property type="entry name" value="TPR-like"/>
    <property type="match status" value="2"/>
</dbReference>
<dbReference type="STRING" id="1123265.GCA_000686625_04372"/>
<dbReference type="AlphaFoldDB" id="A0A4U9UU86"/>
<dbReference type="EMBL" id="LR590484">
    <property type="protein sequence ID" value="VTR36587.1"/>
    <property type="molecule type" value="Genomic_DNA"/>
</dbReference>
<dbReference type="PANTHER" id="PTHR10098">
    <property type="entry name" value="RAPSYN-RELATED"/>
    <property type="match status" value="1"/>
</dbReference>
<organism evidence="2 3">
    <name type="scientific">Sphingobacterium thalpophilum</name>
    <dbReference type="NCBI Taxonomy" id="259"/>
    <lineage>
        <taxon>Bacteria</taxon>
        <taxon>Pseudomonadati</taxon>
        <taxon>Bacteroidota</taxon>
        <taxon>Sphingobacteriia</taxon>
        <taxon>Sphingobacteriales</taxon>
        <taxon>Sphingobacteriaceae</taxon>
        <taxon>Sphingobacterium</taxon>
    </lineage>
</organism>
<dbReference type="InterPro" id="IPR011990">
    <property type="entry name" value="TPR-like_helical_dom_sf"/>
</dbReference>
<dbReference type="Proteomes" id="UP000308196">
    <property type="component" value="Chromosome"/>
</dbReference>
<sequence>MNLLLEARNLAESSPQEAMRLIDSISDPASNLDKEEYMSYLVTRVQVYYKNFRDISDDTLIFKARDYYDCKKTDVGNLRFLAHFYSGSVFRDQKNYFKTVEEYKRALSIAKSQDNQIHQAFVLYNLGDLYFEKRTYDISLAYYKDASIKYKNDKPKQALSLQAAGQSFLLKGEIDSALLYFDKALMLIRQAQNKLEEAKCLQNISVALFEKGDFLRSISFLYTARQIDPDSTAEGRYQLNLARTYKAAKILDSAEFYSGKLKNSIKGDSDTNFKAAASKFLAENYIDKKNYRLAIHYMQLKDSLMLQIIRNTNVQELANAERRFDLETKKSQLANEKTRNYRLGLILTLSFLIILIIGLIVLYLSLKQRRQKEENIRQKEENVKLQQQSERNECLIQVYRNHIGNTATFKSQINNLIVKYSRKDIKDPRIGFEKIRETVEDMEVNIHSGYTSFITNYLKSLDLLQGFEVAQLKLEEQLLITLLHANFEHAEIAGLLQIKSHALTTRKSRLKSKLQLIGLLDSQISEIFEPNK</sequence>
<dbReference type="InterPro" id="IPR019734">
    <property type="entry name" value="TPR_rpt"/>
</dbReference>
<proteinExistence type="predicted"/>
<evidence type="ECO:0000256" key="1">
    <source>
        <dbReference type="SAM" id="Phobius"/>
    </source>
</evidence>
<gene>
    <name evidence="2" type="ORF">NCTC11429_01721</name>
</gene>
<evidence type="ECO:0000313" key="3">
    <source>
        <dbReference type="Proteomes" id="UP000308196"/>
    </source>
</evidence>
<name>A0A4U9UU86_9SPHI</name>
<keyword evidence="1" id="KW-0472">Membrane</keyword>
<keyword evidence="1" id="KW-1133">Transmembrane helix</keyword>
<feature type="transmembrane region" description="Helical" evidence="1">
    <location>
        <begin position="343"/>
        <end position="366"/>
    </location>
</feature>
<reference evidence="2 3" key="1">
    <citation type="submission" date="2019-05" db="EMBL/GenBank/DDBJ databases">
        <authorList>
            <consortium name="Pathogen Informatics"/>
        </authorList>
    </citation>
    <scope>NUCLEOTIDE SEQUENCE [LARGE SCALE GENOMIC DNA]</scope>
    <source>
        <strain evidence="2 3">NCTC11429</strain>
    </source>
</reference>
<protein>
    <submittedName>
        <fullName evidence="2">Tetratricopeptide repeat</fullName>
    </submittedName>
</protein>
<keyword evidence="1" id="KW-0812">Transmembrane</keyword>
<dbReference type="KEGG" id="stha:NCTC11429_01721"/>